<evidence type="ECO:0000259" key="4">
    <source>
        <dbReference type="Pfam" id="PF05028"/>
    </source>
</evidence>
<feature type="compositionally biased region" description="Basic and acidic residues" evidence="3">
    <location>
        <begin position="378"/>
        <end position="389"/>
    </location>
</feature>
<feature type="domain" description="PARG catalytic Macro" evidence="4">
    <location>
        <begin position="75"/>
        <end position="278"/>
    </location>
</feature>
<evidence type="ECO:0000256" key="3">
    <source>
        <dbReference type="SAM" id="MobiDB-lite"/>
    </source>
</evidence>
<feature type="compositionally biased region" description="Polar residues" evidence="3">
    <location>
        <begin position="362"/>
        <end position="377"/>
    </location>
</feature>
<feature type="binding site" evidence="2">
    <location>
        <position position="123"/>
    </location>
    <ligand>
        <name>substrate</name>
    </ligand>
</feature>
<gene>
    <name evidence="5" type="ORF">TCAL_15563</name>
</gene>
<dbReference type="AlphaFoldDB" id="A0A553PCW2"/>
<dbReference type="InterPro" id="IPR046372">
    <property type="entry name" value="PARG_cat_C"/>
</dbReference>
<evidence type="ECO:0000313" key="6">
    <source>
        <dbReference type="Proteomes" id="UP000318571"/>
    </source>
</evidence>
<dbReference type="PANTHER" id="PTHR12837">
    <property type="entry name" value="POLY ADP-RIBOSE GLYCOHYDROLASE"/>
    <property type="match status" value="1"/>
</dbReference>
<reference evidence="5 6" key="1">
    <citation type="journal article" date="2018" name="Nat. Ecol. Evol.">
        <title>Genomic signatures of mitonuclear coevolution across populations of Tigriopus californicus.</title>
        <authorList>
            <person name="Barreto F.S."/>
            <person name="Watson E.T."/>
            <person name="Lima T.G."/>
            <person name="Willett C.S."/>
            <person name="Edmands S."/>
            <person name="Li W."/>
            <person name="Burton R.S."/>
        </authorList>
    </citation>
    <scope>NUCLEOTIDE SEQUENCE [LARGE SCALE GENOMIC DNA]</scope>
    <source>
        <strain evidence="5 6">San Diego</strain>
    </source>
</reference>
<dbReference type="GO" id="GO:0006282">
    <property type="term" value="P:regulation of DNA repair"/>
    <property type="evidence" value="ECO:0007669"/>
    <property type="project" value="InterPro"/>
</dbReference>
<feature type="binding site" evidence="2">
    <location>
        <position position="109"/>
    </location>
    <ligand>
        <name>substrate</name>
    </ligand>
</feature>
<dbReference type="GO" id="GO:0005737">
    <property type="term" value="C:cytoplasm"/>
    <property type="evidence" value="ECO:0007669"/>
    <property type="project" value="TreeGrafter"/>
</dbReference>
<dbReference type="GO" id="GO:1990966">
    <property type="term" value="P:ATP generation from poly-ADP-D-ribose"/>
    <property type="evidence" value="ECO:0007669"/>
    <property type="project" value="TreeGrafter"/>
</dbReference>
<proteinExistence type="predicted"/>
<dbReference type="Proteomes" id="UP000318571">
    <property type="component" value="Chromosome 2"/>
</dbReference>
<feature type="active site" evidence="1">
    <location>
        <position position="124"/>
    </location>
</feature>
<dbReference type="GO" id="GO:0005975">
    <property type="term" value="P:carbohydrate metabolic process"/>
    <property type="evidence" value="ECO:0007669"/>
    <property type="project" value="InterPro"/>
</dbReference>
<protein>
    <recommendedName>
        <fullName evidence="4">PARG catalytic Macro domain-containing protein</fullName>
    </recommendedName>
</protein>
<accession>A0A553PCW2</accession>
<dbReference type="EMBL" id="VCGU01000005">
    <property type="protein sequence ID" value="TRY75526.1"/>
    <property type="molecule type" value="Genomic_DNA"/>
</dbReference>
<evidence type="ECO:0000256" key="2">
    <source>
        <dbReference type="PIRSR" id="PIRSR607724-2"/>
    </source>
</evidence>
<name>A0A553PCW2_TIGCA</name>
<dbReference type="PANTHER" id="PTHR12837:SF15">
    <property type="entry name" value="POLY(ADP-RIBOSE) GLYCOHYDROLASE"/>
    <property type="match status" value="1"/>
</dbReference>
<feature type="binding site" evidence="2">
    <location>
        <position position="164"/>
    </location>
    <ligand>
        <name>substrate</name>
    </ligand>
</feature>
<sequence>MRSFAHSLNDFQPRKIFKLSTIISISCSVTWTTNMGSRGRSSSAFSIISVHELEETRRRDPRTFHRHFIPYQSLPDWHKSKKQLTELHINAKGTIEDDGFGMLQVDFANALVGGGVLGHGCVQEEIRFLISPELILSRLFTERLSGNECLVVTGFERFSKYSGYASSFKFDGAYHDDTPIDKGSKHRKTRMVAIDALPPGHSSSQYSPQNVQRELNKAFVGFKNYNPSVKNPVAVATGNWGCGAFGGDPQLKGLLQIMAASEARRDVAYFTFSNRKLRDQIHEMHTLLKSRKLTVGQICSMICQYHIHCTEESSLYEFIQNQLNCCFGTNRKVPAKGKKTPKKATPQTDKITGVCTGNKTTQAEATTSALTSPTNKSTKVEPTEDPLPRAKSNKEIITGCCISIEGNPKQENVQDNTESLAKADVRKEAMDVDEADIIPLGDSVDSSGTRDEDLKRDR</sequence>
<dbReference type="InterPro" id="IPR007724">
    <property type="entry name" value="Poly_GlycHdrlase"/>
</dbReference>
<keyword evidence="6" id="KW-1185">Reference proteome</keyword>
<feature type="compositionally biased region" description="Basic and acidic residues" evidence="3">
    <location>
        <begin position="448"/>
        <end position="458"/>
    </location>
</feature>
<dbReference type="STRING" id="6832.A0A553PCW2"/>
<feature type="active site" evidence="1">
    <location>
        <position position="106"/>
    </location>
</feature>
<dbReference type="GO" id="GO:0009225">
    <property type="term" value="P:nucleotide-sugar metabolic process"/>
    <property type="evidence" value="ECO:0007669"/>
    <property type="project" value="TreeGrafter"/>
</dbReference>
<dbReference type="GO" id="GO:0005634">
    <property type="term" value="C:nucleus"/>
    <property type="evidence" value="ECO:0007669"/>
    <property type="project" value="TreeGrafter"/>
</dbReference>
<feature type="region of interest" description="Disordered" evidence="3">
    <location>
        <begin position="362"/>
        <end position="389"/>
    </location>
</feature>
<dbReference type="GO" id="GO:0004649">
    <property type="term" value="F:poly(ADP-ribose) glycohydrolase activity"/>
    <property type="evidence" value="ECO:0007669"/>
    <property type="project" value="InterPro"/>
</dbReference>
<organism evidence="5 6">
    <name type="scientific">Tigriopus californicus</name>
    <name type="common">Marine copepod</name>
    <dbReference type="NCBI Taxonomy" id="6832"/>
    <lineage>
        <taxon>Eukaryota</taxon>
        <taxon>Metazoa</taxon>
        <taxon>Ecdysozoa</taxon>
        <taxon>Arthropoda</taxon>
        <taxon>Crustacea</taxon>
        <taxon>Multicrustacea</taxon>
        <taxon>Hexanauplia</taxon>
        <taxon>Copepoda</taxon>
        <taxon>Harpacticoida</taxon>
        <taxon>Harpacticidae</taxon>
        <taxon>Tigriopus</taxon>
    </lineage>
</organism>
<dbReference type="Pfam" id="PF05028">
    <property type="entry name" value="PARG_cat_C"/>
    <property type="match status" value="1"/>
</dbReference>
<comment type="caution">
    <text evidence="5">The sequence shown here is derived from an EMBL/GenBank/DDBJ whole genome shotgun (WGS) entry which is preliminary data.</text>
</comment>
<evidence type="ECO:0000313" key="5">
    <source>
        <dbReference type="EMBL" id="TRY75526.1"/>
    </source>
</evidence>
<evidence type="ECO:0000256" key="1">
    <source>
        <dbReference type="PIRSR" id="PIRSR607724-1"/>
    </source>
</evidence>
<feature type="region of interest" description="Disordered" evidence="3">
    <location>
        <begin position="427"/>
        <end position="458"/>
    </location>
</feature>
<feature type="active site" evidence="1">
    <location>
        <position position="125"/>
    </location>
</feature>